<dbReference type="Pfam" id="PF00583">
    <property type="entry name" value="Acetyltransf_1"/>
    <property type="match status" value="1"/>
</dbReference>
<dbReference type="PROSITE" id="PS51186">
    <property type="entry name" value="GNAT"/>
    <property type="match status" value="1"/>
</dbReference>
<proteinExistence type="predicted"/>
<dbReference type="EMBL" id="JANCPR020000004">
    <property type="protein sequence ID" value="MDJ1131429.1"/>
    <property type="molecule type" value="Genomic_DNA"/>
</dbReference>
<evidence type="ECO:0000259" key="1">
    <source>
        <dbReference type="PROSITE" id="PS51186"/>
    </source>
</evidence>
<dbReference type="SUPFAM" id="SSF55729">
    <property type="entry name" value="Acyl-CoA N-acyltransferases (Nat)"/>
    <property type="match status" value="1"/>
</dbReference>
<keyword evidence="3" id="KW-1185">Reference proteome</keyword>
<gene>
    <name evidence="2" type="ORF">NMN56_005550</name>
</gene>
<accession>A0ABT6ZQY1</accession>
<dbReference type="CDD" id="cd04301">
    <property type="entry name" value="NAT_SF"/>
    <property type="match status" value="1"/>
</dbReference>
<sequence>MNGVRIRQAGPEELDRVVELWLEARQWLASRGSEQWQYPPRRERMAAAVQEGECHLAFVGGRLAGSVTLQEKGDPEWWAADEPASALYVHDLMVRRDFAGQRLGGRLLDWSGEVAGGQGKPWLRLEAWKNNRALHRYYLDQGFALLRIVDLPHRNSGALFQRRSAPLLRPDDTSV</sequence>
<protein>
    <submittedName>
        <fullName evidence="2">GNAT family N-acetyltransferase</fullName>
    </submittedName>
</protein>
<evidence type="ECO:0000313" key="3">
    <source>
        <dbReference type="Proteomes" id="UP001214441"/>
    </source>
</evidence>
<dbReference type="Gene3D" id="3.40.630.30">
    <property type="match status" value="1"/>
</dbReference>
<organism evidence="2 3">
    <name type="scientific">Streptomyces iconiensis</name>
    <dbReference type="NCBI Taxonomy" id="1384038"/>
    <lineage>
        <taxon>Bacteria</taxon>
        <taxon>Bacillati</taxon>
        <taxon>Actinomycetota</taxon>
        <taxon>Actinomycetes</taxon>
        <taxon>Kitasatosporales</taxon>
        <taxon>Streptomycetaceae</taxon>
        <taxon>Streptomyces</taxon>
    </lineage>
</organism>
<dbReference type="InterPro" id="IPR000182">
    <property type="entry name" value="GNAT_dom"/>
</dbReference>
<dbReference type="InterPro" id="IPR016181">
    <property type="entry name" value="Acyl_CoA_acyltransferase"/>
</dbReference>
<dbReference type="Proteomes" id="UP001214441">
    <property type="component" value="Unassembled WGS sequence"/>
</dbReference>
<feature type="domain" description="N-acetyltransferase" evidence="1">
    <location>
        <begin position="4"/>
        <end position="166"/>
    </location>
</feature>
<reference evidence="2 3" key="1">
    <citation type="submission" date="2023-05" db="EMBL/GenBank/DDBJ databases">
        <title>Streptantibioticus silvisoli sp. nov., acidotolerant actinomycetes 1 from pine litter.</title>
        <authorList>
            <person name="Swiecimska M."/>
            <person name="Golinska P."/>
            <person name="Sangal V."/>
            <person name="Wachnowicz B."/>
            <person name="Goodfellow M."/>
        </authorList>
    </citation>
    <scope>NUCLEOTIDE SEQUENCE [LARGE SCALE GENOMIC DNA]</scope>
    <source>
        <strain evidence="2 3">DSM 42109</strain>
    </source>
</reference>
<evidence type="ECO:0000313" key="2">
    <source>
        <dbReference type="EMBL" id="MDJ1131429.1"/>
    </source>
</evidence>
<comment type="caution">
    <text evidence="2">The sequence shown here is derived from an EMBL/GenBank/DDBJ whole genome shotgun (WGS) entry which is preliminary data.</text>
</comment>
<dbReference type="RefSeq" id="WP_274039249.1">
    <property type="nucleotide sequence ID" value="NZ_JANCPR020000004.1"/>
</dbReference>
<name>A0ABT6ZQY1_9ACTN</name>